<dbReference type="GO" id="GO:0016887">
    <property type="term" value="F:ATP hydrolysis activity"/>
    <property type="evidence" value="ECO:0007669"/>
    <property type="project" value="InterPro"/>
</dbReference>
<dbReference type="PROSITE" id="PS00211">
    <property type="entry name" value="ABC_TRANSPORTER_1"/>
    <property type="match status" value="1"/>
</dbReference>
<dbReference type="InterPro" id="IPR027417">
    <property type="entry name" value="P-loop_NTPase"/>
</dbReference>
<keyword evidence="4 10" id="KW-0812">Transmembrane</keyword>
<feature type="domain" description="ABC transmembrane type-1" evidence="12">
    <location>
        <begin position="59"/>
        <end position="342"/>
    </location>
</feature>
<feature type="transmembrane region" description="Helical" evidence="10">
    <location>
        <begin position="199"/>
        <end position="218"/>
    </location>
</feature>
<evidence type="ECO:0000256" key="10">
    <source>
        <dbReference type="SAM" id="Phobius"/>
    </source>
</evidence>
<evidence type="ECO:0000256" key="2">
    <source>
        <dbReference type="ARBA" id="ARBA00014334"/>
    </source>
</evidence>
<dbReference type="SUPFAM" id="SSF52540">
    <property type="entry name" value="P-loop containing nucleoside triphosphate hydrolases"/>
    <property type="match status" value="1"/>
</dbReference>
<feature type="region of interest" description="Disordered" evidence="9">
    <location>
        <begin position="361"/>
        <end position="411"/>
    </location>
</feature>
<evidence type="ECO:0000256" key="3">
    <source>
        <dbReference type="ARBA" id="ARBA00022448"/>
    </source>
</evidence>
<dbReference type="SMART" id="SM00382">
    <property type="entry name" value="AAA"/>
    <property type="match status" value="1"/>
</dbReference>
<dbReference type="PROSITE" id="PS50929">
    <property type="entry name" value="ABC_TM1F"/>
    <property type="match status" value="1"/>
</dbReference>
<dbReference type="InterPro" id="IPR003439">
    <property type="entry name" value="ABC_transporter-like_ATP-bd"/>
</dbReference>
<feature type="region of interest" description="Disordered" evidence="9">
    <location>
        <begin position="559"/>
        <end position="589"/>
    </location>
</feature>
<dbReference type="PANTHER" id="PTHR11384">
    <property type="entry name" value="ATP-BINDING CASSETTE, SUB-FAMILY D MEMBER"/>
    <property type="match status" value="1"/>
</dbReference>
<feature type="compositionally biased region" description="Low complexity" evidence="9">
    <location>
        <begin position="560"/>
        <end position="580"/>
    </location>
</feature>
<dbReference type="EMBL" id="HBGI01002169">
    <property type="protein sequence ID" value="CAD9239681.1"/>
    <property type="molecule type" value="Transcribed_RNA"/>
</dbReference>
<dbReference type="Gene3D" id="1.20.1560.10">
    <property type="entry name" value="ABC transporter type 1, transmembrane domain"/>
    <property type="match status" value="1"/>
</dbReference>
<accession>A0A7S1XIQ2</accession>
<feature type="domain" description="ABC transporter" evidence="11">
    <location>
        <begin position="446"/>
        <end position="723"/>
    </location>
</feature>
<feature type="compositionally biased region" description="Basic residues" evidence="9">
    <location>
        <begin position="375"/>
        <end position="394"/>
    </location>
</feature>
<comment type="similarity">
    <text evidence="1">Belongs to the ABC transporter superfamily. ABCD family. Peroxisomal fatty acyl CoA transporter (TC 3.A.1.203) subfamily.</text>
</comment>
<dbReference type="GO" id="GO:0016020">
    <property type="term" value="C:membrane"/>
    <property type="evidence" value="ECO:0007669"/>
    <property type="project" value="InterPro"/>
</dbReference>
<feature type="transmembrane region" description="Helical" evidence="10">
    <location>
        <begin position="56"/>
        <end position="74"/>
    </location>
</feature>
<dbReference type="InterPro" id="IPR003593">
    <property type="entry name" value="AAA+_ATPase"/>
</dbReference>
<dbReference type="InterPro" id="IPR017871">
    <property type="entry name" value="ABC_transporter-like_CS"/>
</dbReference>
<evidence type="ECO:0000256" key="7">
    <source>
        <dbReference type="ARBA" id="ARBA00022989"/>
    </source>
</evidence>
<feature type="transmembrane region" description="Helical" evidence="10">
    <location>
        <begin position="289"/>
        <end position="308"/>
    </location>
</feature>
<evidence type="ECO:0000256" key="1">
    <source>
        <dbReference type="ARBA" id="ARBA00008575"/>
    </source>
</evidence>
<sequence length="723" mass="80961">MGAACGRLFGARRTKFLKIVPEFTEQEHKRTSAGRLLYLFYKVAVPFWRTNRAARWNTAFVIVLMLLNTGFNVAMSFCAREFWNTLSDRDVDRFYLVTYMYLLITLLSDPVYVYYNYCRNVLSTSLRQFLCGSMLDMYYEHRNYYVIEAARKVDNPDQRLSEDVKGFAEMSIMLISHGLTSLLDVVAFSYILITIYPPLFAFLIVYAVVGTGATYFIGRQLILLEFQNLASEADLRFSLMRVRTNAESIAFYRGEAREEYNNRKMLFIAIENDLNVFRWQRNLDYFVQLYTYLVQVLPVVVLAPRYFAGQTSTGSLQQAWAAFNSVLRDLSFIVMRFDEVSKMSAGLDRLGEFIEFLESRTSPDRPSPFAEPAKRARRRERRERKERKERKRIRTSATDAGDAKDVDVEQQDDTASVVSSVMSTGLASEQAVGAEISVVEDETVSLETQELALFPPDDPSRVLFRGLSMQLPPDARLLIVGPSGCGKSSLLRALAGLWRSGSGTIRISPLAGAFFLPQRPYCTLGSLREQLTYPRELSDITPDALQAAVARMDADFPNKTTATTASSSTSSSGSTATATVPPTPSDEPFSEALDRLLEHTLVQVSLPLLSSRMGGLSTVRDWSAVLSLGEQQRLAFGRLLVSQALGFCRLSILDESTSALDLTSEANVYGLLRPPFVSVGHRPSLLRFHTALLRLSPDGAAPVLSTITDEQRAVAMRAEVSIS</sequence>
<dbReference type="PROSITE" id="PS50893">
    <property type="entry name" value="ABC_TRANSPORTER_2"/>
    <property type="match status" value="1"/>
</dbReference>
<gene>
    <name evidence="13" type="ORF">EAUS1353_LOCUS1419</name>
</gene>
<feature type="transmembrane region" description="Helical" evidence="10">
    <location>
        <begin position="172"/>
        <end position="193"/>
    </location>
</feature>
<protein>
    <recommendedName>
        <fullName evidence="2">Probable ATP-dependent transporter ycf16</fullName>
    </recommendedName>
</protein>
<dbReference type="GO" id="GO:0140359">
    <property type="term" value="F:ABC-type transporter activity"/>
    <property type="evidence" value="ECO:0007669"/>
    <property type="project" value="InterPro"/>
</dbReference>
<dbReference type="PANTHER" id="PTHR11384:SF59">
    <property type="entry name" value="LYSOSOMAL COBALAMIN TRANSPORTER ABCD4"/>
    <property type="match status" value="1"/>
</dbReference>
<reference evidence="13" key="1">
    <citation type="submission" date="2021-01" db="EMBL/GenBank/DDBJ databases">
        <authorList>
            <person name="Corre E."/>
            <person name="Pelletier E."/>
            <person name="Niang G."/>
            <person name="Scheremetjew M."/>
            <person name="Finn R."/>
            <person name="Kale V."/>
            <person name="Holt S."/>
            <person name="Cochrane G."/>
            <person name="Meng A."/>
            <person name="Brown T."/>
            <person name="Cohen L."/>
        </authorList>
    </citation>
    <scope>NUCLEOTIDE SEQUENCE</scope>
    <source>
        <strain evidence="13">CCMP3124</strain>
    </source>
</reference>
<dbReference type="Gene3D" id="3.40.50.300">
    <property type="entry name" value="P-loop containing nucleotide triphosphate hydrolases"/>
    <property type="match status" value="1"/>
</dbReference>
<evidence type="ECO:0000259" key="11">
    <source>
        <dbReference type="PROSITE" id="PS50893"/>
    </source>
</evidence>
<evidence type="ECO:0000313" key="13">
    <source>
        <dbReference type="EMBL" id="CAD9239681.1"/>
    </source>
</evidence>
<evidence type="ECO:0000256" key="5">
    <source>
        <dbReference type="ARBA" id="ARBA00022741"/>
    </source>
</evidence>
<dbReference type="GO" id="GO:0005524">
    <property type="term" value="F:ATP binding"/>
    <property type="evidence" value="ECO:0007669"/>
    <property type="project" value="UniProtKB-KW"/>
</dbReference>
<dbReference type="Pfam" id="PF06472">
    <property type="entry name" value="ABC_membrane_2"/>
    <property type="match status" value="1"/>
</dbReference>
<evidence type="ECO:0000259" key="12">
    <source>
        <dbReference type="PROSITE" id="PS50929"/>
    </source>
</evidence>
<keyword evidence="8 10" id="KW-0472">Membrane</keyword>
<keyword evidence="6" id="KW-0067">ATP-binding</keyword>
<name>A0A7S1XIQ2_9RHOD</name>
<dbReference type="InterPro" id="IPR011527">
    <property type="entry name" value="ABC1_TM_dom"/>
</dbReference>
<feature type="transmembrane region" description="Helical" evidence="10">
    <location>
        <begin position="94"/>
        <end position="115"/>
    </location>
</feature>
<proteinExistence type="inferred from homology"/>
<keyword evidence="3" id="KW-0813">Transport</keyword>
<dbReference type="InterPro" id="IPR050835">
    <property type="entry name" value="ABC_transporter_sub-D"/>
</dbReference>
<evidence type="ECO:0000256" key="8">
    <source>
        <dbReference type="ARBA" id="ARBA00023136"/>
    </source>
</evidence>
<dbReference type="Pfam" id="PF00005">
    <property type="entry name" value="ABC_tran"/>
    <property type="match status" value="1"/>
</dbReference>
<keyword evidence="5" id="KW-0547">Nucleotide-binding</keyword>
<dbReference type="InterPro" id="IPR036640">
    <property type="entry name" value="ABC1_TM_sf"/>
</dbReference>
<evidence type="ECO:0000256" key="9">
    <source>
        <dbReference type="SAM" id="MobiDB-lite"/>
    </source>
</evidence>
<dbReference type="SUPFAM" id="SSF90123">
    <property type="entry name" value="ABC transporter transmembrane region"/>
    <property type="match status" value="1"/>
</dbReference>
<evidence type="ECO:0000256" key="6">
    <source>
        <dbReference type="ARBA" id="ARBA00022840"/>
    </source>
</evidence>
<evidence type="ECO:0000256" key="4">
    <source>
        <dbReference type="ARBA" id="ARBA00022692"/>
    </source>
</evidence>
<organism evidence="13">
    <name type="scientific">Erythrolobus australicus</name>
    <dbReference type="NCBI Taxonomy" id="1077150"/>
    <lineage>
        <taxon>Eukaryota</taxon>
        <taxon>Rhodophyta</taxon>
        <taxon>Bangiophyceae</taxon>
        <taxon>Porphyridiales</taxon>
        <taxon>Porphyridiaceae</taxon>
        <taxon>Erythrolobus</taxon>
    </lineage>
</organism>
<dbReference type="AlphaFoldDB" id="A0A7S1XIQ2"/>
<keyword evidence="7 10" id="KW-1133">Transmembrane helix</keyword>